<gene>
    <name evidence="1" type="ORF">OMM_04461</name>
</gene>
<accession>A0A1V1P173</accession>
<dbReference type="AlphaFoldDB" id="A0A1V1P173"/>
<evidence type="ECO:0000313" key="2">
    <source>
        <dbReference type="Proteomes" id="UP000189670"/>
    </source>
</evidence>
<name>A0A1V1P173_9BACT</name>
<evidence type="ECO:0008006" key="3">
    <source>
        <dbReference type="Google" id="ProtNLM"/>
    </source>
</evidence>
<dbReference type="InterPro" id="IPR008969">
    <property type="entry name" value="CarboxyPept-like_regulatory"/>
</dbReference>
<dbReference type="InterPro" id="IPR013783">
    <property type="entry name" value="Ig-like_fold"/>
</dbReference>
<proteinExistence type="predicted"/>
<dbReference type="Gene3D" id="2.60.40.10">
    <property type="entry name" value="Immunoglobulins"/>
    <property type="match status" value="1"/>
</dbReference>
<dbReference type="CDD" id="cd14948">
    <property type="entry name" value="BACON"/>
    <property type="match status" value="1"/>
</dbReference>
<dbReference type="Proteomes" id="UP000189670">
    <property type="component" value="Unassembled WGS sequence"/>
</dbReference>
<organism evidence="1 2">
    <name type="scientific">Candidatus Magnetoglobus multicellularis str. Araruama</name>
    <dbReference type="NCBI Taxonomy" id="890399"/>
    <lineage>
        <taxon>Bacteria</taxon>
        <taxon>Pseudomonadati</taxon>
        <taxon>Thermodesulfobacteriota</taxon>
        <taxon>Desulfobacteria</taxon>
        <taxon>Desulfobacterales</taxon>
        <taxon>Desulfobacteraceae</taxon>
        <taxon>Candidatus Magnetoglobus</taxon>
    </lineage>
</organism>
<dbReference type="EMBL" id="ATBP01000889">
    <property type="protein sequence ID" value="ETR68617.1"/>
    <property type="molecule type" value="Genomic_DNA"/>
</dbReference>
<sequence length="855" mass="96276">MSDEYTFSPKYYAYDSITQGQSNQDFKGHINKYLIAGIVLHKLSNTPLEGVQMNCQNHDCETATDRYGQFKLEVPYAWSDTLTIQKTAYVFEPQHLNYQHVNSDIISEIVYYQETQFDISGTLTDTNNQPLSNVTIYFNNNGGIAVTDVNGAYNKKIPFGWSGIAVPFLMNSGFTPTDRSYNIVTSHQNNQNFKQSTDTPQILIVTPDSKNVSSEKNTIQFDIMISPSSLSWTTSTLDAWLSFTKETNTLLVQIQVNPFETIRNGTISVKAQNTNIDTKTIQIIQAAKQAPLVISECDQFNENDYPYNQTITAIVKDDQSTSDDIILGNPSDLMAAFVDNECRGYAYPIATTLGPRFFLTIWNQSIDNETIWLSYFNSSNNQLYEKLRYPIQFKANHHQGSIVDPVEFKLDKIEQKISLYKNWNWISFGIVSPDVSLNQVLASITTNGINIVSQNGYAEYLPTTNEWLGPLDHIESSTMYMLNMKHAATLELKGTSVIGDNSPLMLHENWNWISYLPDFELDVNTALSSIDANGIQICGQEGYAEYLSNSGWFGQLNKLKPGCGYIIKMKLSAQLNYPISPPEDPVLHSHSTAKKRTRSTQPFSFDPYDYQYQETITTIVMQNELVLGDSNDLLAAFSDEQCRGIAEPIITPEGPRFFLQIWSNTADTIQFKYYSAQEKRIYPLDYSLIFKTNQNIGSIISPQVMNLVNDTDHPLSTFTLNSSDFQYQGTITTEIVINNSKSPDSGDKLAAFVNDECRGVADTYETPNGIRFFLQVFSNQSETLTFKFYDASSNSIYDLENTILFTSNMSVGNITEPEKMTLKTDTLPVVKDLQVTPSIVPKNGTISIQATIGIE</sequence>
<protein>
    <recommendedName>
        <fullName evidence="3">BACON domain-containing protein</fullName>
    </recommendedName>
</protein>
<reference evidence="2" key="1">
    <citation type="submission" date="2012-11" db="EMBL/GenBank/DDBJ databases">
        <authorList>
            <person name="Lucero-Rivera Y.E."/>
            <person name="Tovar-Ramirez D."/>
        </authorList>
    </citation>
    <scope>NUCLEOTIDE SEQUENCE [LARGE SCALE GENOMIC DNA]</scope>
    <source>
        <strain evidence="2">Araruama</strain>
    </source>
</reference>
<evidence type="ECO:0000313" key="1">
    <source>
        <dbReference type="EMBL" id="ETR68617.1"/>
    </source>
</evidence>
<dbReference type="InterPro" id="IPR024361">
    <property type="entry name" value="BACON"/>
</dbReference>
<dbReference type="SUPFAM" id="SSF49464">
    <property type="entry name" value="Carboxypeptidase regulatory domain-like"/>
    <property type="match status" value="2"/>
</dbReference>
<comment type="caution">
    <text evidence="1">The sequence shown here is derived from an EMBL/GenBank/DDBJ whole genome shotgun (WGS) entry which is preliminary data.</text>
</comment>